<keyword evidence="6" id="KW-0418">Kinase</keyword>
<evidence type="ECO:0000256" key="1">
    <source>
        <dbReference type="ARBA" id="ARBA00000085"/>
    </source>
</evidence>
<name>M1PDP1_DESSD</name>
<dbReference type="InterPro" id="IPR036097">
    <property type="entry name" value="HisK_dim/P_sf"/>
</dbReference>
<keyword evidence="10" id="KW-0472">Membrane</keyword>
<evidence type="ECO:0000256" key="5">
    <source>
        <dbReference type="ARBA" id="ARBA00022741"/>
    </source>
</evidence>
<dbReference type="SUPFAM" id="SSF55874">
    <property type="entry name" value="ATPase domain of HSP90 chaperone/DNA topoisomerase II/histidine kinase"/>
    <property type="match status" value="1"/>
</dbReference>
<keyword evidence="4" id="KW-0808">Transferase</keyword>
<evidence type="ECO:0000313" key="13">
    <source>
        <dbReference type="EMBL" id="AGF77840.1"/>
    </source>
</evidence>
<protein>
    <recommendedName>
        <fullName evidence="2">histidine kinase</fullName>
        <ecNumber evidence="2">2.7.13.3</ecNumber>
    </recommendedName>
</protein>
<dbReference type="NCBIfam" id="TIGR00229">
    <property type="entry name" value="sensory_box"/>
    <property type="match status" value="1"/>
</dbReference>
<dbReference type="GO" id="GO:0005524">
    <property type="term" value="F:ATP binding"/>
    <property type="evidence" value="ECO:0007669"/>
    <property type="project" value="UniProtKB-KW"/>
</dbReference>
<feature type="domain" description="Histidine kinase" evidence="11">
    <location>
        <begin position="374"/>
        <end position="580"/>
    </location>
</feature>
<keyword evidence="10" id="KW-0812">Transmembrane</keyword>
<evidence type="ECO:0000256" key="4">
    <source>
        <dbReference type="ARBA" id="ARBA00022679"/>
    </source>
</evidence>
<dbReference type="InterPro" id="IPR036890">
    <property type="entry name" value="HATPase_C_sf"/>
</dbReference>
<evidence type="ECO:0000259" key="11">
    <source>
        <dbReference type="PROSITE" id="PS50109"/>
    </source>
</evidence>
<dbReference type="InterPro" id="IPR000014">
    <property type="entry name" value="PAS"/>
</dbReference>
<evidence type="ECO:0000256" key="8">
    <source>
        <dbReference type="ARBA" id="ARBA00023012"/>
    </source>
</evidence>
<accession>M1PDP1</accession>
<evidence type="ECO:0000313" key="14">
    <source>
        <dbReference type="Proteomes" id="UP000011721"/>
    </source>
</evidence>
<dbReference type="SMART" id="SM00387">
    <property type="entry name" value="HATPase_c"/>
    <property type="match status" value="1"/>
</dbReference>
<sequence length="581" mass="64866">MMPSTHQPFKFSKPALVLILASCLLAVILAFTTVRNLNREQRLLENSLLQQGLTLIRSFEAGARTSMMHYMSGSNPLETLVEETTKEESVVYIRILHENGESVAEAGDLPPPIDKEEVQRILDAESPVTRTIPEKSVFELARIFEPLPPLMPRRGRKPTPSSPSNSMRGKMYQHMQMMQEEMQNKGRQLIVVGLGTSAFDTARQEDKTRALLMGALLFLLGSAGLYFLFLYQSIRVGKSTLVNMQLYTDNVIESMPAGLITLNSSNAIVSCNKKAEQLLSRRFSEMNNLQPQELFSSFTDDQQQDQLLIESDVLCHNPLGEDIPVKLSTSPLLDHNGKKTGLVIILRDMRDIRKVEQQLELSRRLASLGKMAAGVAHEIRNPLGTLRGFAQYFGTRSEPGSDGKKYADLMVSEVDRLNQTISSLLQFARAREPQRIQVKAEELFGKLSSLMEVDFAAHQIDFQKDYDSELVFNADPDLLLQVLLNLLKNSISVTENGGTILLAAHKKNDDICIEVSDTGHGMTDEEQEKLFDPFFSTRKDGTGLGLAVSHQIIEQHHGRIEVESTLGKGTTMKIILPGEQV</sequence>
<dbReference type="InterPro" id="IPR005467">
    <property type="entry name" value="His_kinase_dom"/>
</dbReference>
<dbReference type="PRINTS" id="PR00344">
    <property type="entry name" value="BCTRLSENSOR"/>
</dbReference>
<evidence type="ECO:0000256" key="3">
    <source>
        <dbReference type="ARBA" id="ARBA00022553"/>
    </source>
</evidence>
<organism evidence="13 14">
    <name type="scientific">Desulfocapsa sulfexigens (strain DSM 10523 / SB164P1)</name>
    <dbReference type="NCBI Taxonomy" id="1167006"/>
    <lineage>
        <taxon>Bacteria</taxon>
        <taxon>Pseudomonadati</taxon>
        <taxon>Thermodesulfobacteriota</taxon>
        <taxon>Desulfobulbia</taxon>
        <taxon>Desulfobulbales</taxon>
        <taxon>Desulfocapsaceae</taxon>
        <taxon>Desulfocapsa</taxon>
    </lineage>
</organism>
<dbReference type="EMBL" id="CP003985">
    <property type="protein sequence ID" value="AGF77840.1"/>
    <property type="molecule type" value="Genomic_DNA"/>
</dbReference>
<dbReference type="HOGENOM" id="CLU_000445_89_29_7"/>
<reference evidence="14" key="1">
    <citation type="journal article" date="2013" name="Stand. Genomic Sci.">
        <title>Complete genome sequence of Desulfocapsa sulfexigens, a marine deltaproteobacterium specialized in disproportionating inorganic sulfur compounds.</title>
        <authorList>
            <person name="Finster K.W."/>
            <person name="Kjeldsen K.U."/>
            <person name="Kube M."/>
            <person name="Reinhardt R."/>
            <person name="Mussmann M."/>
            <person name="Amann R."/>
            <person name="Schreiber L."/>
        </authorList>
    </citation>
    <scope>NUCLEOTIDE SEQUENCE [LARGE SCALE GENOMIC DNA]</scope>
    <source>
        <strain evidence="14">DSM 10523 / SB164P1</strain>
    </source>
</reference>
<evidence type="ECO:0000259" key="12">
    <source>
        <dbReference type="PROSITE" id="PS50113"/>
    </source>
</evidence>
<dbReference type="PANTHER" id="PTHR43065">
    <property type="entry name" value="SENSOR HISTIDINE KINASE"/>
    <property type="match status" value="1"/>
</dbReference>
<dbReference type="InterPro" id="IPR035965">
    <property type="entry name" value="PAS-like_dom_sf"/>
</dbReference>
<dbReference type="Gene3D" id="3.30.450.20">
    <property type="entry name" value="PAS domain"/>
    <property type="match status" value="1"/>
</dbReference>
<dbReference type="Proteomes" id="UP000011721">
    <property type="component" value="Chromosome"/>
</dbReference>
<feature type="domain" description="PAC" evidence="12">
    <location>
        <begin position="307"/>
        <end position="361"/>
    </location>
</feature>
<dbReference type="FunFam" id="3.30.565.10:FF:000006">
    <property type="entry name" value="Sensor histidine kinase WalK"/>
    <property type="match status" value="1"/>
</dbReference>
<dbReference type="Pfam" id="PF13426">
    <property type="entry name" value="PAS_9"/>
    <property type="match status" value="1"/>
</dbReference>
<feature type="region of interest" description="Disordered" evidence="9">
    <location>
        <begin position="149"/>
        <end position="168"/>
    </location>
</feature>
<gene>
    <name evidence="13" type="ordered locus">UWK_01277</name>
</gene>
<dbReference type="eggNOG" id="COG3852">
    <property type="taxonomic scope" value="Bacteria"/>
</dbReference>
<dbReference type="Gene3D" id="1.10.287.130">
    <property type="match status" value="1"/>
</dbReference>
<keyword evidence="10" id="KW-1133">Transmembrane helix</keyword>
<dbReference type="InterPro" id="IPR003661">
    <property type="entry name" value="HisK_dim/P_dom"/>
</dbReference>
<dbReference type="InterPro" id="IPR004358">
    <property type="entry name" value="Sig_transdc_His_kin-like_C"/>
</dbReference>
<keyword evidence="14" id="KW-1185">Reference proteome</keyword>
<dbReference type="CDD" id="cd00130">
    <property type="entry name" value="PAS"/>
    <property type="match status" value="1"/>
</dbReference>
<proteinExistence type="predicted"/>
<dbReference type="GO" id="GO:0000155">
    <property type="term" value="F:phosphorelay sensor kinase activity"/>
    <property type="evidence" value="ECO:0007669"/>
    <property type="project" value="InterPro"/>
</dbReference>
<evidence type="ECO:0000256" key="2">
    <source>
        <dbReference type="ARBA" id="ARBA00012438"/>
    </source>
</evidence>
<dbReference type="CDD" id="cd00082">
    <property type="entry name" value="HisKA"/>
    <property type="match status" value="1"/>
</dbReference>
<dbReference type="Pfam" id="PF00512">
    <property type="entry name" value="HisKA"/>
    <property type="match status" value="1"/>
</dbReference>
<dbReference type="SUPFAM" id="SSF47384">
    <property type="entry name" value="Homodimeric domain of signal transducing histidine kinase"/>
    <property type="match status" value="1"/>
</dbReference>
<keyword evidence="3" id="KW-0597">Phosphoprotein</keyword>
<dbReference type="PANTHER" id="PTHR43065:SF10">
    <property type="entry name" value="PEROXIDE STRESS-ACTIVATED HISTIDINE KINASE MAK3"/>
    <property type="match status" value="1"/>
</dbReference>
<comment type="catalytic activity">
    <reaction evidence="1">
        <text>ATP + protein L-histidine = ADP + protein N-phospho-L-histidine.</text>
        <dbReference type="EC" id="2.7.13.3"/>
    </reaction>
</comment>
<evidence type="ECO:0000256" key="6">
    <source>
        <dbReference type="ARBA" id="ARBA00022777"/>
    </source>
</evidence>
<dbReference type="EC" id="2.7.13.3" evidence="2"/>
<dbReference type="InterPro" id="IPR003594">
    <property type="entry name" value="HATPase_dom"/>
</dbReference>
<dbReference type="KEGG" id="dsf:UWK_01277"/>
<dbReference type="Pfam" id="PF02518">
    <property type="entry name" value="HATPase_c"/>
    <property type="match status" value="1"/>
</dbReference>
<dbReference type="SMART" id="SM00388">
    <property type="entry name" value="HisKA"/>
    <property type="match status" value="1"/>
</dbReference>
<feature type="transmembrane region" description="Helical" evidence="10">
    <location>
        <begin position="210"/>
        <end position="231"/>
    </location>
</feature>
<dbReference type="PATRIC" id="fig|1167006.5.peg.1408"/>
<dbReference type="OrthoDB" id="9773941at2"/>
<keyword evidence="5" id="KW-0547">Nucleotide-binding</keyword>
<keyword evidence="8" id="KW-0902">Two-component regulatory system</keyword>
<dbReference type="Gene3D" id="3.30.565.10">
    <property type="entry name" value="Histidine kinase-like ATPase, C-terminal domain"/>
    <property type="match status" value="1"/>
</dbReference>
<dbReference type="PROSITE" id="PS50113">
    <property type="entry name" value="PAC"/>
    <property type="match status" value="1"/>
</dbReference>
<dbReference type="RefSeq" id="WP_015403532.1">
    <property type="nucleotide sequence ID" value="NC_020304.1"/>
</dbReference>
<evidence type="ECO:0000256" key="10">
    <source>
        <dbReference type="SAM" id="Phobius"/>
    </source>
</evidence>
<dbReference type="SUPFAM" id="SSF55785">
    <property type="entry name" value="PYP-like sensor domain (PAS domain)"/>
    <property type="match status" value="1"/>
</dbReference>
<keyword evidence="7" id="KW-0067">ATP-binding</keyword>
<evidence type="ECO:0000256" key="7">
    <source>
        <dbReference type="ARBA" id="ARBA00022840"/>
    </source>
</evidence>
<dbReference type="AlphaFoldDB" id="M1PDP1"/>
<dbReference type="STRING" id="1167006.UWK_01277"/>
<evidence type="ECO:0000256" key="9">
    <source>
        <dbReference type="SAM" id="MobiDB-lite"/>
    </source>
</evidence>
<dbReference type="PROSITE" id="PS50109">
    <property type="entry name" value="HIS_KIN"/>
    <property type="match status" value="1"/>
</dbReference>
<dbReference type="InterPro" id="IPR000700">
    <property type="entry name" value="PAS-assoc_C"/>
</dbReference>